<dbReference type="EMBL" id="JAUHHV010000011">
    <property type="protein sequence ID" value="KAK1407096.1"/>
    <property type="molecule type" value="Genomic_DNA"/>
</dbReference>
<dbReference type="AlphaFoldDB" id="A0AAD8JQZ3"/>
<gene>
    <name evidence="1" type="ORF">QVD17_38707</name>
</gene>
<organism evidence="1 2">
    <name type="scientific">Tagetes erecta</name>
    <name type="common">African marigold</name>
    <dbReference type="NCBI Taxonomy" id="13708"/>
    <lineage>
        <taxon>Eukaryota</taxon>
        <taxon>Viridiplantae</taxon>
        <taxon>Streptophyta</taxon>
        <taxon>Embryophyta</taxon>
        <taxon>Tracheophyta</taxon>
        <taxon>Spermatophyta</taxon>
        <taxon>Magnoliopsida</taxon>
        <taxon>eudicotyledons</taxon>
        <taxon>Gunneridae</taxon>
        <taxon>Pentapetalae</taxon>
        <taxon>asterids</taxon>
        <taxon>campanulids</taxon>
        <taxon>Asterales</taxon>
        <taxon>Asteraceae</taxon>
        <taxon>Asteroideae</taxon>
        <taxon>Heliantheae alliance</taxon>
        <taxon>Tageteae</taxon>
        <taxon>Tagetes</taxon>
    </lineage>
</organism>
<sequence length="79" mass="9279">MIIFTTAQCFRPTNEIGRIITSICRSKEERKSRVRANTHTNIYIYSRPIYIYISLFSSSIDLAKGLIFKLLLCFHDLLY</sequence>
<accession>A0AAD8JQZ3</accession>
<evidence type="ECO:0000313" key="2">
    <source>
        <dbReference type="Proteomes" id="UP001229421"/>
    </source>
</evidence>
<keyword evidence="2" id="KW-1185">Reference proteome</keyword>
<comment type="caution">
    <text evidence="1">The sequence shown here is derived from an EMBL/GenBank/DDBJ whole genome shotgun (WGS) entry which is preliminary data.</text>
</comment>
<reference evidence="1" key="1">
    <citation type="journal article" date="2023" name="bioRxiv">
        <title>Improved chromosome-level genome assembly for marigold (Tagetes erecta).</title>
        <authorList>
            <person name="Jiang F."/>
            <person name="Yuan L."/>
            <person name="Wang S."/>
            <person name="Wang H."/>
            <person name="Xu D."/>
            <person name="Wang A."/>
            <person name="Fan W."/>
        </authorList>
    </citation>
    <scope>NUCLEOTIDE SEQUENCE</scope>
    <source>
        <strain evidence="1">WSJ</strain>
        <tissue evidence="1">Leaf</tissue>
    </source>
</reference>
<evidence type="ECO:0000313" key="1">
    <source>
        <dbReference type="EMBL" id="KAK1407096.1"/>
    </source>
</evidence>
<protein>
    <submittedName>
        <fullName evidence="1">Uncharacterized protein</fullName>
    </submittedName>
</protein>
<proteinExistence type="predicted"/>
<name>A0AAD8JQZ3_TARER</name>
<dbReference type="Proteomes" id="UP001229421">
    <property type="component" value="Unassembled WGS sequence"/>
</dbReference>